<comment type="similarity">
    <text evidence="1">Belongs to the short-chain dehydrogenases/reductases (SDR) family.</text>
</comment>
<dbReference type="PROSITE" id="PS00061">
    <property type="entry name" value="ADH_SHORT"/>
    <property type="match status" value="1"/>
</dbReference>
<dbReference type="EMBL" id="BLZA01000019">
    <property type="protein sequence ID" value="GHJ86947.1"/>
    <property type="molecule type" value="Genomic_DNA"/>
</dbReference>
<keyword evidence="5" id="KW-1185">Reference proteome</keyword>
<accession>A0A8H3TTM3</accession>
<evidence type="ECO:0000256" key="1">
    <source>
        <dbReference type="ARBA" id="ARBA00006484"/>
    </source>
</evidence>
<keyword evidence="2" id="KW-0521">NADP</keyword>
<dbReference type="PRINTS" id="PR00081">
    <property type="entry name" value="GDHRDH"/>
</dbReference>
<reference evidence="4" key="1">
    <citation type="submission" date="2020-07" db="EMBL/GenBank/DDBJ databases">
        <title>Draft Genome Sequence of a Deep-Sea Yeast, Naganishia (Cryptococcus) liquefaciens strain N6.</title>
        <authorList>
            <person name="Han Y.W."/>
            <person name="Kajitani R."/>
            <person name="Morimoto H."/>
            <person name="Parhat M."/>
            <person name="Tsubouchi H."/>
            <person name="Bakenova O."/>
            <person name="Ogata M."/>
            <person name="Argunhan B."/>
            <person name="Aoki R."/>
            <person name="Kajiwara S."/>
            <person name="Itoh T."/>
            <person name="Iwasaki H."/>
        </authorList>
    </citation>
    <scope>NUCLEOTIDE SEQUENCE</scope>
    <source>
        <strain evidence="4">N6</strain>
    </source>
</reference>
<dbReference type="OrthoDB" id="37659at2759"/>
<evidence type="ECO:0000256" key="2">
    <source>
        <dbReference type="ARBA" id="ARBA00022857"/>
    </source>
</evidence>
<dbReference type="GO" id="GO:0016491">
    <property type="term" value="F:oxidoreductase activity"/>
    <property type="evidence" value="ECO:0007669"/>
    <property type="project" value="UniProtKB-KW"/>
</dbReference>
<comment type="caution">
    <text evidence="4">The sequence shown here is derived from an EMBL/GenBank/DDBJ whole genome shotgun (WGS) entry which is preliminary data.</text>
</comment>
<keyword evidence="3" id="KW-0560">Oxidoreductase</keyword>
<dbReference type="PANTHER" id="PTHR43669">
    <property type="entry name" value="5-KETO-D-GLUCONATE 5-REDUCTASE"/>
    <property type="match status" value="1"/>
</dbReference>
<evidence type="ECO:0000256" key="3">
    <source>
        <dbReference type="ARBA" id="ARBA00023002"/>
    </source>
</evidence>
<dbReference type="SUPFAM" id="SSF51735">
    <property type="entry name" value="NAD(P)-binding Rossmann-fold domains"/>
    <property type="match status" value="1"/>
</dbReference>
<evidence type="ECO:0008006" key="6">
    <source>
        <dbReference type="Google" id="ProtNLM"/>
    </source>
</evidence>
<protein>
    <recommendedName>
        <fullName evidence="6">SDR family NAD(P)-dependent oxidoreductase</fullName>
    </recommendedName>
</protein>
<dbReference type="Gene3D" id="3.40.50.720">
    <property type="entry name" value="NAD(P)-binding Rossmann-like Domain"/>
    <property type="match status" value="1"/>
</dbReference>
<dbReference type="InterPro" id="IPR020904">
    <property type="entry name" value="Sc_DH/Rdtase_CS"/>
</dbReference>
<dbReference type="Pfam" id="PF00106">
    <property type="entry name" value="adh_short"/>
    <property type="match status" value="1"/>
</dbReference>
<dbReference type="PANTHER" id="PTHR43669:SF11">
    <property type="entry name" value="SHORT-CHAIN DEHYDROGENASE_OXIDOREDUCTASE"/>
    <property type="match status" value="1"/>
</dbReference>
<dbReference type="AlphaFoldDB" id="A0A8H3TTM3"/>
<gene>
    <name evidence="4" type="ORF">NliqN6_3349</name>
</gene>
<dbReference type="InterPro" id="IPR002347">
    <property type="entry name" value="SDR_fam"/>
</dbReference>
<dbReference type="Proteomes" id="UP000620104">
    <property type="component" value="Unassembled WGS sequence"/>
</dbReference>
<evidence type="ECO:0000313" key="5">
    <source>
        <dbReference type="Proteomes" id="UP000620104"/>
    </source>
</evidence>
<organism evidence="4 5">
    <name type="scientific">Naganishia liquefaciens</name>
    <dbReference type="NCBI Taxonomy" id="104408"/>
    <lineage>
        <taxon>Eukaryota</taxon>
        <taxon>Fungi</taxon>
        <taxon>Dikarya</taxon>
        <taxon>Basidiomycota</taxon>
        <taxon>Agaricomycotina</taxon>
        <taxon>Tremellomycetes</taxon>
        <taxon>Filobasidiales</taxon>
        <taxon>Filobasidiaceae</taxon>
        <taxon>Naganishia</taxon>
    </lineage>
</organism>
<name>A0A8H3TTM3_9TREE</name>
<dbReference type="InterPro" id="IPR036291">
    <property type="entry name" value="NAD(P)-bd_dom_sf"/>
</dbReference>
<sequence>MPFPYKKVLVVGATSGIGEDLASRILKESPSTSIIAVGRRQEKLDEFVKQHGENRAVGVQFDITSLQDIPSFAKQITEEHKDLDMIVLNSGIQRGLNFGNPESIDLNIVDLEMQTNYFSYIHLLKAFLPFLQAKSDPTAIVFMTSGLALAPLSRCPNYCASKAALHSLIMSIRFQLHQAGKGDIKVIEILPPAVQTELHDAKHQPDIKDGRSIGMPLNEFTDAAWEGLRDGKESIPVGTSKMGFDALEPSRKKIFEHMNSQFKH</sequence>
<evidence type="ECO:0000313" key="4">
    <source>
        <dbReference type="EMBL" id="GHJ86947.1"/>
    </source>
</evidence>
<proteinExistence type="inferred from homology"/>